<sequence>MELDARVAALLSTGDAATAATEVLRALGPGVRRYLASVLRDDDDAADAYARFEESLWRALPAFRGEAALRTWALRIAWSAARHVRAEAWHRHRTRLRTHDASVLQQTQGASAARHEDRRRKLELLRRALSDEEQSMLALRVDQELPWPEIARVLSPDGRPLDVAVLQKRFERLRARLARLARREGLLD</sequence>
<gene>
    <name evidence="2" type="ordered locus">A2cp1_2982</name>
</gene>
<organism evidence="2 3">
    <name type="scientific">Anaeromyxobacter dehalogenans (strain ATCC BAA-258 / DSM 21875 / 2CP-1)</name>
    <dbReference type="NCBI Taxonomy" id="455488"/>
    <lineage>
        <taxon>Bacteria</taxon>
        <taxon>Pseudomonadati</taxon>
        <taxon>Myxococcota</taxon>
        <taxon>Myxococcia</taxon>
        <taxon>Myxococcales</taxon>
        <taxon>Cystobacterineae</taxon>
        <taxon>Anaeromyxobacteraceae</taxon>
        <taxon>Anaeromyxobacter</taxon>
    </lineage>
</organism>
<accession>B8JFE2</accession>
<dbReference type="GO" id="GO:0003700">
    <property type="term" value="F:DNA-binding transcription factor activity"/>
    <property type="evidence" value="ECO:0007669"/>
    <property type="project" value="InterPro"/>
</dbReference>
<evidence type="ECO:0000313" key="3">
    <source>
        <dbReference type="Proteomes" id="UP000007089"/>
    </source>
</evidence>
<dbReference type="Proteomes" id="UP000007089">
    <property type="component" value="Chromosome"/>
</dbReference>
<name>B8JFE2_ANAD2</name>
<dbReference type="InterPro" id="IPR007627">
    <property type="entry name" value="RNA_pol_sigma70_r2"/>
</dbReference>
<dbReference type="AlphaFoldDB" id="B8JFE2"/>
<dbReference type="SUPFAM" id="SSF88946">
    <property type="entry name" value="Sigma2 domain of RNA polymerase sigma factors"/>
    <property type="match status" value="1"/>
</dbReference>
<proteinExistence type="predicted"/>
<dbReference type="HOGENOM" id="CLU_1406180_0_0_7"/>
<evidence type="ECO:0000313" key="2">
    <source>
        <dbReference type="EMBL" id="ACL66319.1"/>
    </source>
</evidence>
<dbReference type="RefSeq" id="WP_012526890.1">
    <property type="nucleotide sequence ID" value="NC_011891.1"/>
</dbReference>
<dbReference type="Gene3D" id="1.10.1740.10">
    <property type="match status" value="1"/>
</dbReference>
<feature type="domain" description="RNA polymerase sigma-70 region 2" evidence="1">
    <location>
        <begin position="25"/>
        <end position="89"/>
    </location>
</feature>
<dbReference type="Pfam" id="PF04542">
    <property type="entry name" value="Sigma70_r2"/>
    <property type="match status" value="1"/>
</dbReference>
<keyword evidence="3" id="KW-1185">Reference proteome</keyword>
<dbReference type="EMBL" id="CP001359">
    <property type="protein sequence ID" value="ACL66319.1"/>
    <property type="molecule type" value="Genomic_DNA"/>
</dbReference>
<dbReference type="KEGG" id="acp:A2cp1_2982"/>
<reference evidence="2" key="1">
    <citation type="submission" date="2009-01" db="EMBL/GenBank/DDBJ databases">
        <title>Complete sequence of Anaeromyxobacter dehalogenans 2CP-1.</title>
        <authorList>
            <consortium name="US DOE Joint Genome Institute"/>
            <person name="Lucas S."/>
            <person name="Copeland A."/>
            <person name="Lapidus A."/>
            <person name="Glavina del Rio T."/>
            <person name="Dalin E."/>
            <person name="Tice H."/>
            <person name="Bruce D."/>
            <person name="Goodwin L."/>
            <person name="Pitluck S."/>
            <person name="Saunders E."/>
            <person name="Brettin T."/>
            <person name="Detter J.C."/>
            <person name="Han C."/>
            <person name="Larimer F."/>
            <person name="Land M."/>
            <person name="Hauser L."/>
            <person name="Kyrpides N."/>
            <person name="Ovchinnikova G."/>
            <person name="Beliaev A.S."/>
            <person name="Richardson P."/>
        </authorList>
    </citation>
    <scope>NUCLEOTIDE SEQUENCE</scope>
    <source>
        <strain evidence="2">2CP-1</strain>
    </source>
</reference>
<evidence type="ECO:0000259" key="1">
    <source>
        <dbReference type="Pfam" id="PF04542"/>
    </source>
</evidence>
<dbReference type="GO" id="GO:0006352">
    <property type="term" value="P:DNA-templated transcription initiation"/>
    <property type="evidence" value="ECO:0007669"/>
    <property type="project" value="InterPro"/>
</dbReference>
<dbReference type="InterPro" id="IPR013325">
    <property type="entry name" value="RNA_pol_sigma_r2"/>
</dbReference>
<protein>
    <submittedName>
        <fullName evidence="2">RNA polymerase, sigma-24 subunit, ECF subfamily</fullName>
    </submittedName>
</protein>